<dbReference type="AlphaFoldDB" id="A0A0N0PFE4"/>
<dbReference type="Proteomes" id="UP000053240">
    <property type="component" value="Unassembled WGS sequence"/>
</dbReference>
<evidence type="ECO:0000313" key="2">
    <source>
        <dbReference type="Proteomes" id="UP000053240"/>
    </source>
</evidence>
<evidence type="ECO:0000313" key="1">
    <source>
        <dbReference type="EMBL" id="KPJ21141.1"/>
    </source>
</evidence>
<reference evidence="1 2" key="1">
    <citation type="journal article" date="2015" name="Nat. Commun.">
        <title>Outbred genome sequencing and CRISPR/Cas9 gene editing in butterflies.</title>
        <authorList>
            <person name="Li X."/>
            <person name="Fan D."/>
            <person name="Zhang W."/>
            <person name="Liu G."/>
            <person name="Zhang L."/>
            <person name="Zhao L."/>
            <person name="Fang X."/>
            <person name="Chen L."/>
            <person name="Dong Y."/>
            <person name="Chen Y."/>
            <person name="Ding Y."/>
            <person name="Zhao R."/>
            <person name="Feng M."/>
            <person name="Zhu Y."/>
            <person name="Feng Y."/>
            <person name="Jiang X."/>
            <person name="Zhu D."/>
            <person name="Xiang H."/>
            <person name="Feng X."/>
            <person name="Li S."/>
            <person name="Wang J."/>
            <person name="Zhang G."/>
            <person name="Kronforst M.R."/>
            <person name="Wang W."/>
        </authorList>
    </citation>
    <scope>NUCLEOTIDE SEQUENCE [LARGE SCALE GENOMIC DNA]</scope>
    <source>
        <strain evidence="1">Ya'a_city_454_Pm</strain>
        <tissue evidence="1">Whole body</tissue>
    </source>
</reference>
<proteinExistence type="predicted"/>
<name>A0A0N0PFE4_PAPMA</name>
<keyword evidence="2" id="KW-1185">Reference proteome</keyword>
<dbReference type="InParanoid" id="A0A0N0PFE4"/>
<comment type="caution">
    <text evidence="1">The sequence shown here is derived from an EMBL/GenBank/DDBJ whole genome shotgun (WGS) entry which is preliminary data.</text>
</comment>
<protein>
    <submittedName>
        <fullName evidence="1">Uncharacterized protein</fullName>
    </submittedName>
</protein>
<accession>A0A0N0PFE4</accession>
<sequence>MLLVLPASSKLTCFFLQETLFSQHLLVCALSEAGELAQQLGTSVHNLLTDTSLNMIDTIFTICAGCITMFSFTVRASDKCSYVNRKSHWYMTGFEPRTCRLQVKCCNTRVSLHVWLRRGACVVFAKLYQHRSHLYLTDVWMHWMHPDPPPITYLVKHKLYFGFLRPKSLYKSSFYPRLRPRGIKNRKRSKNYPMSVSWF</sequence>
<gene>
    <name evidence="1" type="ORF">RR48_00459</name>
</gene>
<organism evidence="1 2">
    <name type="scientific">Papilio machaon</name>
    <name type="common">Old World swallowtail butterfly</name>
    <dbReference type="NCBI Taxonomy" id="76193"/>
    <lineage>
        <taxon>Eukaryota</taxon>
        <taxon>Metazoa</taxon>
        <taxon>Ecdysozoa</taxon>
        <taxon>Arthropoda</taxon>
        <taxon>Hexapoda</taxon>
        <taxon>Insecta</taxon>
        <taxon>Pterygota</taxon>
        <taxon>Neoptera</taxon>
        <taxon>Endopterygota</taxon>
        <taxon>Lepidoptera</taxon>
        <taxon>Glossata</taxon>
        <taxon>Ditrysia</taxon>
        <taxon>Papilionoidea</taxon>
        <taxon>Papilionidae</taxon>
        <taxon>Papilioninae</taxon>
        <taxon>Papilio</taxon>
    </lineage>
</organism>
<dbReference type="EMBL" id="LADJ01026842">
    <property type="protein sequence ID" value="KPJ21141.1"/>
    <property type="molecule type" value="Genomic_DNA"/>
</dbReference>